<proteinExistence type="inferred from homology"/>
<dbReference type="GO" id="GO:0046872">
    <property type="term" value="F:metal ion binding"/>
    <property type="evidence" value="ECO:0007669"/>
    <property type="project" value="UniProtKB-KW"/>
</dbReference>
<dbReference type="RefSeq" id="WP_021631342.1">
    <property type="nucleotide sequence ID" value="NZ_JADNAN010000018.1"/>
</dbReference>
<evidence type="ECO:0000256" key="2">
    <source>
        <dbReference type="ARBA" id="ARBA00022714"/>
    </source>
</evidence>
<protein>
    <submittedName>
        <fullName evidence="8">NADH-quinone oxidoreductase subunit E</fullName>
        <ecNumber evidence="8">1.6.5.11</ecNumber>
    </submittedName>
</protein>
<feature type="binding site" evidence="7">
    <location>
        <position position="135"/>
    </location>
    <ligand>
        <name>[2Fe-2S] cluster</name>
        <dbReference type="ChEBI" id="CHEBI:190135"/>
    </ligand>
</feature>
<comment type="similarity">
    <text evidence="1">Belongs to the complex I 24 kDa subunit family.</text>
</comment>
<dbReference type="Pfam" id="PF01257">
    <property type="entry name" value="2Fe-2S_thioredx"/>
    <property type="match status" value="1"/>
</dbReference>
<dbReference type="InterPro" id="IPR042128">
    <property type="entry name" value="NuoE_dom"/>
</dbReference>
<dbReference type="GO" id="GO:0016491">
    <property type="term" value="F:oxidoreductase activity"/>
    <property type="evidence" value="ECO:0007669"/>
    <property type="project" value="UniProtKB-KW"/>
</dbReference>
<dbReference type="Gene3D" id="3.40.30.10">
    <property type="entry name" value="Glutaredoxin"/>
    <property type="match status" value="1"/>
</dbReference>
<evidence type="ECO:0000313" key="9">
    <source>
        <dbReference type="Proteomes" id="UP000095746"/>
    </source>
</evidence>
<dbReference type="CDD" id="cd03064">
    <property type="entry name" value="TRX_Fd_NuoE"/>
    <property type="match status" value="1"/>
</dbReference>
<dbReference type="SUPFAM" id="SSF52833">
    <property type="entry name" value="Thioredoxin-like"/>
    <property type="match status" value="1"/>
</dbReference>
<dbReference type="InterPro" id="IPR041921">
    <property type="entry name" value="NuoE_N"/>
</dbReference>
<evidence type="ECO:0000256" key="4">
    <source>
        <dbReference type="ARBA" id="ARBA00023004"/>
    </source>
</evidence>
<keyword evidence="4 7" id="KW-0408">Iron</keyword>
<dbReference type="InterPro" id="IPR036249">
    <property type="entry name" value="Thioredoxin-like_sf"/>
</dbReference>
<comment type="cofactor">
    <cofactor evidence="7">
        <name>[2Fe-2S] cluster</name>
        <dbReference type="ChEBI" id="CHEBI:190135"/>
    </cofactor>
    <text evidence="7">Binds 1 [2Fe-2S] cluster.</text>
</comment>
<evidence type="ECO:0000256" key="1">
    <source>
        <dbReference type="ARBA" id="ARBA00010643"/>
    </source>
</evidence>
<sequence length="164" mass="17703">MPNCKTVVPYRGSPEQEERLRQVIAEHRGQPGATMPVLQAAQEIFGYLPEEVQIMVAEGLDIPLSEVYGVASFYAQFSMNPKGKYQISVCLGTACYVKGAAAVLNAVEQKLGIVPGAITPDSKFSLDSCRCVGACGLAPVMMINNDVYGRLTPDQVGPILDMYK</sequence>
<dbReference type="InterPro" id="IPR028431">
    <property type="entry name" value="NADP_DH_HndA-like"/>
</dbReference>
<feature type="binding site" evidence="7">
    <location>
        <position position="131"/>
    </location>
    <ligand>
        <name>[2Fe-2S] cluster</name>
        <dbReference type="ChEBI" id="CHEBI:190135"/>
    </ligand>
</feature>
<organism evidence="8 9">
    <name type="scientific">Flavonifractor plautii</name>
    <name type="common">Fusobacterium plautii</name>
    <dbReference type="NCBI Taxonomy" id="292800"/>
    <lineage>
        <taxon>Bacteria</taxon>
        <taxon>Bacillati</taxon>
        <taxon>Bacillota</taxon>
        <taxon>Clostridia</taxon>
        <taxon>Eubacteriales</taxon>
        <taxon>Oscillospiraceae</taxon>
        <taxon>Flavonifractor</taxon>
    </lineage>
</organism>
<evidence type="ECO:0000256" key="3">
    <source>
        <dbReference type="ARBA" id="ARBA00022723"/>
    </source>
</evidence>
<feature type="binding site" evidence="7">
    <location>
        <position position="90"/>
    </location>
    <ligand>
        <name>[2Fe-2S] cluster</name>
        <dbReference type="ChEBI" id="CHEBI:190135"/>
    </ligand>
</feature>
<keyword evidence="3 7" id="KW-0479">Metal-binding</keyword>
<accession>A0A174D6T0</accession>
<dbReference type="PANTHER" id="PTHR43342">
    <property type="entry name" value="NADH-QUINONE OXIDOREDUCTASE, E SUBUNIT"/>
    <property type="match status" value="1"/>
</dbReference>
<dbReference type="Gene3D" id="1.10.10.1590">
    <property type="entry name" value="NADH-quinone oxidoreductase subunit E"/>
    <property type="match status" value="1"/>
</dbReference>
<dbReference type="NCBIfam" id="NF005722">
    <property type="entry name" value="PRK07539.1-2"/>
    <property type="match status" value="1"/>
</dbReference>
<name>A0A174D6T0_FLAPL</name>
<evidence type="ECO:0000256" key="7">
    <source>
        <dbReference type="PIRSR" id="PIRSR000216-1"/>
    </source>
</evidence>
<dbReference type="Proteomes" id="UP000095746">
    <property type="component" value="Unassembled WGS sequence"/>
</dbReference>
<dbReference type="PIRSF" id="PIRSF000216">
    <property type="entry name" value="NADH_DH_24kDa"/>
    <property type="match status" value="1"/>
</dbReference>
<evidence type="ECO:0000313" key="8">
    <source>
        <dbReference type="EMBL" id="CUO19765.1"/>
    </source>
</evidence>
<dbReference type="AlphaFoldDB" id="A0A174D6T0"/>
<dbReference type="FunFam" id="3.40.30.10:FF:000015">
    <property type="entry name" value="NADH-quinone oxidoreductase subunit E"/>
    <property type="match status" value="1"/>
</dbReference>
<feature type="binding site" evidence="7">
    <location>
        <position position="95"/>
    </location>
    <ligand>
        <name>[2Fe-2S] cluster</name>
        <dbReference type="ChEBI" id="CHEBI:190135"/>
    </ligand>
</feature>
<dbReference type="GO" id="GO:0051537">
    <property type="term" value="F:2 iron, 2 sulfur cluster binding"/>
    <property type="evidence" value="ECO:0007669"/>
    <property type="project" value="UniProtKB-KW"/>
</dbReference>
<keyword evidence="2 7" id="KW-0001">2Fe-2S</keyword>
<dbReference type="FunFam" id="1.10.10.1590:FF:000001">
    <property type="entry name" value="NADH-quinone oxidoreductase subunit E"/>
    <property type="match status" value="1"/>
</dbReference>
<dbReference type="InterPro" id="IPR002023">
    <property type="entry name" value="NuoE-like"/>
</dbReference>
<dbReference type="EMBL" id="CYZT01000056">
    <property type="protein sequence ID" value="CUO19765.1"/>
    <property type="molecule type" value="Genomic_DNA"/>
</dbReference>
<comment type="cofactor">
    <cofactor evidence="6">
        <name>[2Fe-2S] cluster</name>
        <dbReference type="ChEBI" id="CHEBI:190135"/>
    </cofactor>
</comment>
<gene>
    <name evidence="8" type="primary">nuoE_1</name>
    <name evidence="8" type="ORF">ERS852411_01130</name>
</gene>
<evidence type="ECO:0000256" key="6">
    <source>
        <dbReference type="ARBA" id="ARBA00034078"/>
    </source>
</evidence>
<keyword evidence="8" id="KW-0560">Oxidoreductase</keyword>
<dbReference type="PANTHER" id="PTHR43342:SF2">
    <property type="entry name" value="POTENTIAL NAD-REDUCING HYDROGENASE SUBUNIT"/>
    <property type="match status" value="1"/>
</dbReference>
<dbReference type="EC" id="1.6.5.11" evidence="8"/>
<evidence type="ECO:0000256" key="5">
    <source>
        <dbReference type="ARBA" id="ARBA00023014"/>
    </source>
</evidence>
<keyword evidence="5 7" id="KW-0411">Iron-sulfur</keyword>
<reference evidence="8 9" key="1">
    <citation type="submission" date="2015-09" db="EMBL/GenBank/DDBJ databases">
        <authorList>
            <consortium name="Pathogen Informatics"/>
        </authorList>
    </citation>
    <scope>NUCLEOTIDE SEQUENCE [LARGE SCALE GENOMIC DNA]</scope>
    <source>
        <strain evidence="8 9">2789STDY5608854</strain>
    </source>
</reference>